<dbReference type="Pfam" id="PF13432">
    <property type="entry name" value="TPR_16"/>
    <property type="match status" value="1"/>
</dbReference>
<dbReference type="SMART" id="SM00028">
    <property type="entry name" value="TPR"/>
    <property type="match status" value="2"/>
</dbReference>
<keyword evidence="2" id="KW-1185">Reference proteome</keyword>
<dbReference type="Gene3D" id="1.25.40.10">
    <property type="entry name" value="Tetratricopeptide repeat domain"/>
    <property type="match status" value="1"/>
</dbReference>
<sequence length="276" mass="29484">MSAAGREKREAPEGEGTAGAKIGCKVYQPGESGSVFGPRFPFQVRHALTIASSFPFARKASGQSVAACRPSRRTRVLTACAGLLVCASAFAQAPATEAPNPNLFPGLARALEHLKPSVDTTVPETAGQTATRIQGMLDRGENAQALADIDKFTKEDEAKRGRPGTNVQMLFLRGRALAQLGRRAEATAVYQDITERFPELPESWNNLASLQVADKQLELARDSLLQAVRNSPNYSLARENLGLVYLALASRELGAAGGSAAALKLQVDTLLRQQGR</sequence>
<dbReference type="EMBL" id="CP043046">
    <property type="protein sequence ID" value="QEI05627.1"/>
    <property type="molecule type" value="Genomic_DNA"/>
</dbReference>
<proteinExistence type="predicted"/>
<name>A0A5C0AYW8_9BURK</name>
<dbReference type="OrthoDB" id="5294075at2"/>
<organism evidence="1 2">
    <name type="scientific">Pigmentiphaga aceris</name>
    <dbReference type="NCBI Taxonomy" id="1940612"/>
    <lineage>
        <taxon>Bacteria</taxon>
        <taxon>Pseudomonadati</taxon>
        <taxon>Pseudomonadota</taxon>
        <taxon>Betaproteobacteria</taxon>
        <taxon>Burkholderiales</taxon>
        <taxon>Alcaligenaceae</taxon>
        <taxon>Pigmentiphaga</taxon>
    </lineage>
</organism>
<protein>
    <submittedName>
        <fullName evidence="1">Uncharacterized protein</fullName>
    </submittedName>
</protein>
<reference evidence="1 2" key="1">
    <citation type="submission" date="2019-08" db="EMBL/GenBank/DDBJ databases">
        <title>Amphibian skin-associated Pigmentiphaga: genome sequence and occurrence across geography and hosts.</title>
        <authorList>
            <person name="Bletz M.C."/>
            <person name="Bunk B."/>
            <person name="Sproeer C."/>
            <person name="Biwer P."/>
            <person name="Reiter S."/>
            <person name="Rabemananjara F.C.E."/>
            <person name="Schulz S."/>
            <person name="Overmann J."/>
            <person name="Vences M."/>
        </authorList>
    </citation>
    <scope>NUCLEOTIDE SEQUENCE [LARGE SCALE GENOMIC DNA]</scope>
    <source>
        <strain evidence="1 2">Mada1488</strain>
    </source>
</reference>
<dbReference type="SUPFAM" id="SSF48452">
    <property type="entry name" value="TPR-like"/>
    <property type="match status" value="1"/>
</dbReference>
<accession>A0A5C0AYW8</accession>
<dbReference type="Proteomes" id="UP000325161">
    <property type="component" value="Chromosome"/>
</dbReference>
<evidence type="ECO:0000313" key="1">
    <source>
        <dbReference type="EMBL" id="QEI05627.1"/>
    </source>
</evidence>
<dbReference type="InterPro" id="IPR011990">
    <property type="entry name" value="TPR-like_helical_dom_sf"/>
</dbReference>
<dbReference type="InterPro" id="IPR019734">
    <property type="entry name" value="TPR_rpt"/>
</dbReference>
<evidence type="ECO:0000313" key="2">
    <source>
        <dbReference type="Proteomes" id="UP000325161"/>
    </source>
</evidence>
<gene>
    <name evidence="1" type="ORF">FXN63_07070</name>
</gene>
<dbReference type="AlphaFoldDB" id="A0A5C0AYW8"/>
<dbReference type="KEGG" id="pacr:FXN63_07070"/>